<feature type="transmembrane region" description="Helical" evidence="5">
    <location>
        <begin position="34"/>
        <end position="52"/>
    </location>
</feature>
<dbReference type="PANTHER" id="PTHR43424">
    <property type="entry name" value="LOCUS PUTATIVE PROTEIN 1-RELATED"/>
    <property type="match status" value="1"/>
</dbReference>
<evidence type="ECO:0000256" key="4">
    <source>
        <dbReference type="ARBA" id="ARBA00023136"/>
    </source>
</evidence>
<dbReference type="InterPro" id="IPR052556">
    <property type="entry name" value="PolySynth_Transporter"/>
</dbReference>
<dbReference type="AlphaFoldDB" id="A0A7W7J0K9"/>
<feature type="transmembrane region" description="Helical" evidence="5">
    <location>
        <begin position="158"/>
        <end position="179"/>
    </location>
</feature>
<dbReference type="Proteomes" id="UP000561681">
    <property type="component" value="Unassembled WGS sequence"/>
</dbReference>
<gene>
    <name evidence="6" type="ORF">HNP37_003758</name>
</gene>
<feature type="transmembrane region" description="Helical" evidence="5">
    <location>
        <begin position="342"/>
        <end position="367"/>
    </location>
</feature>
<feature type="transmembrane region" description="Helical" evidence="5">
    <location>
        <begin position="273"/>
        <end position="290"/>
    </location>
</feature>
<feature type="transmembrane region" description="Helical" evidence="5">
    <location>
        <begin position="58"/>
        <end position="80"/>
    </location>
</feature>
<keyword evidence="2 5" id="KW-0812">Transmembrane</keyword>
<keyword evidence="4 5" id="KW-0472">Membrane</keyword>
<name>A0A7W7J0K9_9FLAO</name>
<keyword evidence="7" id="KW-1185">Reference proteome</keyword>
<feature type="transmembrane region" description="Helical" evidence="5">
    <location>
        <begin position="310"/>
        <end position="330"/>
    </location>
</feature>
<accession>A0A7W7J0K9</accession>
<sequence>MLIKSLKAKSGELLNHQGFMKYFSNTSWLFGEKVLRLSIGVFVGIWVARYLGPQKFGMLNYAQSFVGLFAVTAGLGLDGIVVRELIKNEDRAEELLGTTFYLKLIGAIASIVLLVIAVAFMSNDNYTNTLFFVIASATLFQTFNVIDFYFQSKVLSRYVVYANTISLLISSVIKIILIINKASLLSFAWVILSDSIVLALGFIYFFLKKTQFKTQNFRFRKETALSLLKDSWPLFLSGIVISIYMKIDQVIINQLLGPEEVGQYAAAIRLSEAWYFIPMVIASSLFPAIISAKKQSEELYNSRLQKLYDLMVWMSIIIALPMTFLSNWIVEILYGGQYDEAGSVLMIHIWTGVFVFLGVAFSGYLTAENKTKKAFYRTLLGAVLNVILNYVLIPIYGICGSAIATLIGQFFANYVYDIFDKDLYQQLKMKTKSFFPIHILKMYK</sequence>
<feature type="transmembrane region" description="Helical" evidence="5">
    <location>
        <begin position="227"/>
        <end position="247"/>
    </location>
</feature>
<feature type="transmembrane region" description="Helical" evidence="5">
    <location>
        <begin position="185"/>
        <end position="207"/>
    </location>
</feature>
<protein>
    <submittedName>
        <fullName evidence="6">O-antigen/teichoic acid export membrane protein</fullName>
    </submittedName>
</protein>
<feature type="transmembrane region" description="Helical" evidence="5">
    <location>
        <begin position="126"/>
        <end position="146"/>
    </location>
</feature>
<organism evidence="6 7">
    <name type="scientific">Flavobacterium nitrogenifigens</name>
    <dbReference type="NCBI Taxonomy" id="1617283"/>
    <lineage>
        <taxon>Bacteria</taxon>
        <taxon>Pseudomonadati</taxon>
        <taxon>Bacteroidota</taxon>
        <taxon>Flavobacteriia</taxon>
        <taxon>Flavobacteriales</taxon>
        <taxon>Flavobacteriaceae</taxon>
        <taxon>Flavobacterium</taxon>
    </lineage>
</organism>
<evidence type="ECO:0000256" key="1">
    <source>
        <dbReference type="ARBA" id="ARBA00004141"/>
    </source>
</evidence>
<dbReference type="EMBL" id="JACHLD010000006">
    <property type="protein sequence ID" value="MBB4803683.1"/>
    <property type="molecule type" value="Genomic_DNA"/>
</dbReference>
<proteinExistence type="predicted"/>
<evidence type="ECO:0000313" key="6">
    <source>
        <dbReference type="EMBL" id="MBB4803683.1"/>
    </source>
</evidence>
<feature type="transmembrane region" description="Helical" evidence="5">
    <location>
        <begin position="100"/>
        <end position="120"/>
    </location>
</feature>
<evidence type="ECO:0000256" key="5">
    <source>
        <dbReference type="SAM" id="Phobius"/>
    </source>
</evidence>
<evidence type="ECO:0000256" key="2">
    <source>
        <dbReference type="ARBA" id="ARBA00022692"/>
    </source>
</evidence>
<comment type="caution">
    <text evidence="6">The sequence shown here is derived from an EMBL/GenBank/DDBJ whole genome shotgun (WGS) entry which is preliminary data.</text>
</comment>
<dbReference type="Pfam" id="PF01943">
    <property type="entry name" value="Polysacc_synt"/>
    <property type="match status" value="1"/>
</dbReference>
<dbReference type="InterPro" id="IPR002797">
    <property type="entry name" value="Polysacc_synth"/>
</dbReference>
<evidence type="ECO:0000256" key="3">
    <source>
        <dbReference type="ARBA" id="ARBA00022989"/>
    </source>
</evidence>
<evidence type="ECO:0000313" key="7">
    <source>
        <dbReference type="Proteomes" id="UP000561681"/>
    </source>
</evidence>
<dbReference type="GO" id="GO:0016020">
    <property type="term" value="C:membrane"/>
    <property type="evidence" value="ECO:0007669"/>
    <property type="project" value="UniProtKB-SubCell"/>
</dbReference>
<dbReference type="RefSeq" id="WP_221433472.1">
    <property type="nucleotide sequence ID" value="NZ_JACHLD010000006.1"/>
</dbReference>
<keyword evidence="3 5" id="KW-1133">Transmembrane helix</keyword>
<dbReference type="CDD" id="cd13128">
    <property type="entry name" value="MATE_Wzx_like"/>
    <property type="match status" value="1"/>
</dbReference>
<reference evidence="6 7" key="1">
    <citation type="submission" date="2020-08" db="EMBL/GenBank/DDBJ databases">
        <title>Functional genomics of gut bacteria from endangered species of beetles.</title>
        <authorList>
            <person name="Carlos-Shanley C."/>
        </authorList>
    </citation>
    <scope>NUCLEOTIDE SEQUENCE [LARGE SCALE GENOMIC DNA]</scope>
    <source>
        <strain evidence="6 7">S00142</strain>
    </source>
</reference>
<dbReference type="PANTHER" id="PTHR43424:SF1">
    <property type="entry name" value="LOCUS PUTATIVE PROTEIN 1-RELATED"/>
    <property type="match status" value="1"/>
</dbReference>
<comment type="subcellular location">
    <subcellularLocation>
        <location evidence="1">Membrane</location>
        <topology evidence="1">Multi-pass membrane protein</topology>
    </subcellularLocation>
</comment>